<keyword evidence="4" id="KW-0689">Ribosomal protein</keyword>
<dbReference type="GO" id="GO:0016747">
    <property type="term" value="F:acyltransferase activity, transferring groups other than amino-acyl groups"/>
    <property type="evidence" value="ECO:0007669"/>
    <property type="project" value="InterPro"/>
</dbReference>
<gene>
    <name evidence="4" type="ORF">DFO70_102139</name>
</gene>
<dbReference type="Proteomes" id="UP000252731">
    <property type="component" value="Unassembled WGS sequence"/>
</dbReference>
<evidence type="ECO:0000313" key="5">
    <source>
        <dbReference type="Proteomes" id="UP000252731"/>
    </source>
</evidence>
<keyword evidence="5" id="KW-1185">Reference proteome</keyword>
<feature type="domain" description="N-acetyltransferase" evidence="3">
    <location>
        <begin position="12"/>
        <end position="154"/>
    </location>
</feature>
<keyword evidence="4" id="KW-0687">Ribonucleoprotein</keyword>
<organism evidence="4 5">
    <name type="scientific">Cytobacillus firmus</name>
    <name type="common">Bacillus firmus</name>
    <dbReference type="NCBI Taxonomy" id="1399"/>
    <lineage>
        <taxon>Bacteria</taxon>
        <taxon>Bacillati</taxon>
        <taxon>Bacillota</taxon>
        <taxon>Bacilli</taxon>
        <taxon>Bacillales</taxon>
        <taxon>Bacillaceae</taxon>
        <taxon>Cytobacillus</taxon>
    </lineage>
</organism>
<sequence>MKAGRCKMEHKIHIRKTANEDIPKLASLMGDLGYPVSRDQMETRLNNIGSHPDYCTLVACLKNKVIGMAGFHTGLLYNTDGIHIRVIALVTDKDYRGIGAGKKLMLAVEDFAEQLGAAGIVINSGNRTEREEAHHFYLSLGYQAKSTGFVKTLH</sequence>
<accession>A0A366K2A9</accession>
<dbReference type="Gene3D" id="3.40.630.30">
    <property type="match status" value="1"/>
</dbReference>
<dbReference type="CDD" id="cd04301">
    <property type="entry name" value="NAT_SF"/>
    <property type="match status" value="1"/>
</dbReference>
<dbReference type="AlphaFoldDB" id="A0A366K2A9"/>
<dbReference type="SUPFAM" id="SSF55729">
    <property type="entry name" value="Acyl-CoA N-acyltransferases (Nat)"/>
    <property type="match status" value="1"/>
</dbReference>
<evidence type="ECO:0000259" key="3">
    <source>
        <dbReference type="PROSITE" id="PS51186"/>
    </source>
</evidence>
<proteinExistence type="predicted"/>
<reference evidence="4 5" key="1">
    <citation type="submission" date="2018-06" db="EMBL/GenBank/DDBJ databases">
        <title>Freshwater and sediment microbial communities from various areas in North America, analyzing microbe dynamics in response to fracking.</title>
        <authorList>
            <person name="Lamendella R."/>
        </authorList>
    </citation>
    <scope>NUCLEOTIDE SEQUENCE [LARGE SCALE GENOMIC DNA]</scope>
    <source>
        <strain evidence="4 5">14_TX</strain>
    </source>
</reference>
<dbReference type="InterPro" id="IPR016181">
    <property type="entry name" value="Acyl_CoA_acyltransferase"/>
</dbReference>
<protein>
    <submittedName>
        <fullName evidence="4">Ribosomal protein S18 acetylase RimI-like enzyme</fullName>
    </submittedName>
</protein>
<dbReference type="Pfam" id="PF00583">
    <property type="entry name" value="Acetyltransf_1"/>
    <property type="match status" value="1"/>
</dbReference>
<dbReference type="EMBL" id="QNSF01000002">
    <property type="protein sequence ID" value="RBP95814.1"/>
    <property type="molecule type" value="Genomic_DNA"/>
</dbReference>
<dbReference type="InterPro" id="IPR000182">
    <property type="entry name" value="GNAT_dom"/>
</dbReference>
<evidence type="ECO:0000313" key="4">
    <source>
        <dbReference type="EMBL" id="RBP95814.1"/>
    </source>
</evidence>
<name>A0A366K2A9_CYTFI</name>
<dbReference type="PANTHER" id="PTHR43877">
    <property type="entry name" value="AMINOALKYLPHOSPHONATE N-ACETYLTRANSFERASE-RELATED-RELATED"/>
    <property type="match status" value="1"/>
</dbReference>
<evidence type="ECO:0000256" key="2">
    <source>
        <dbReference type="ARBA" id="ARBA00023315"/>
    </source>
</evidence>
<dbReference type="PANTHER" id="PTHR43877:SF2">
    <property type="entry name" value="AMINOALKYLPHOSPHONATE N-ACETYLTRANSFERASE-RELATED"/>
    <property type="match status" value="1"/>
</dbReference>
<dbReference type="GO" id="GO:0005840">
    <property type="term" value="C:ribosome"/>
    <property type="evidence" value="ECO:0007669"/>
    <property type="project" value="UniProtKB-KW"/>
</dbReference>
<keyword evidence="2" id="KW-0012">Acyltransferase</keyword>
<evidence type="ECO:0000256" key="1">
    <source>
        <dbReference type="ARBA" id="ARBA00022679"/>
    </source>
</evidence>
<dbReference type="STRING" id="1399.VL14_11620"/>
<dbReference type="InterPro" id="IPR050832">
    <property type="entry name" value="Bact_Acetyltransf"/>
</dbReference>
<comment type="caution">
    <text evidence="4">The sequence shown here is derived from an EMBL/GenBank/DDBJ whole genome shotgun (WGS) entry which is preliminary data.</text>
</comment>
<keyword evidence="1" id="KW-0808">Transferase</keyword>
<dbReference type="PROSITE" id="PS51186">
    <property type="entry name" value="GNAT"/>
    <property type="match status" value="1"/>
</dbReference>